<dbReference type="Pfam" id="PF00753">
    <property type="entry name" value="Lactamase_B"/>
    <property type="match status" value="1"/>
</dbReference>
<dbReference type="AlphaFoldDB" id="A0A520KWL8"/>
<dbReference type="EMBL" id="RXIL01000079">
    <property type="protein sequence ID" value="RZN69382.1"/>
    <property type="molecule type" value="Genomic_DNA"/>
</dbReference>
<protein>
    <submittedName>
        <fullName evidence="2">MBL fold metallo-hydrolase</fullName>
    </submittedName>
</protein>
<dbReference type="GO" id="GO:0016787">
    <property type="term" value="F:hydrolase activity"/>
    <property type="evidence" value="ECO:0007669"/>
    <property type="project" value="UniProtKB-KW"/>
</dbReference>
<dbReference type="Gene3D" id="3.60.15.10">
    <property type="entry name" value="Ribonuclease Z/Hydroxyacylglutathione hydrolase-like"/>
    <property type="match status" value="1"/>
</dbReference>
<evidence type="ECO:0000313" key="2">
    <source>
        <dbReference type="EMBL" id="RZN69382.1"/>
    </source>
</evidence>
<keyword evidence="2" id="KW-0378">Hydrolase</keyword>
<name>A0A520KWL8_9EURY</name>
<reference evidence="2 3" key="1">
    <citation type="journal article" date="2019" name="Nat. Microbiol.">
        <title>Wide diversity of methane and short-chain alkane metabolisms in uncultured archaea.</title>
        <authorList>
            <person name="Borrel G."/>
            <person name="Adam P.S."/>
            <person name="McKay L.J."/>
            <person name="Chen L.X."/>
            <person name="Sierra-Garcia I.N."/>
            <person name="Sieber C.M."/>
            <person name="Letourneur Q."/>
            <person name="Ghozlane A."/>
            <person name="Andersen G.L."/>
            <person name="Li W.J."/>
            <person name="Hallam S.J."/>
            <person name="Muyzer G."/>
            <person name="de Oliveira V.M."/>
            <person name="Inskeep W.P."/>
            <person name="Banfield J.F."/>
            <person name="Gribaldo S."/>
        </authorList>
    </citation>
    <scope>NUCLEOTIDE SEQUENCE [LARGE SCALE GENOMIC DNA]</scope>
    <source>
        <strain evidence="2">NM1b</strain>
    </source>
</reference>
<dbReference type="PANTHER" id="PTHR23131">
    <property type="entry name" value="ENDORIBONUCLEASE LACTB2"/>
    <property type="match status" value="1"/>
</dbReference>
<dbReference type="InterPro" id="IPR001279">
    <property type="entry name" value="Metallo-B-lactamas"/>
</dbReference>
<proteinExistence type="predicted"/>
<accession>A0A520KWL8</accession>
<dbReference type="InterPro" id="IPR036866">
    <property type="entry name" value="RibonucZ/Hydroxyglut_hydro"/>
</dbReference>
<dbReference type="SMART" id="SM00849">
    <property type="entry name" value="Lactamase_B"/>
    <property type="match status" value="1"/>
</dbReference>
<sequence length="234" mass="26651">MSKEIFPGIFKFDIPLPNNTLGHLNSYLVRTDEECTLIDTGLDLNESFEELNRSLNEIGIQPKDLTNILLTHFHIDHIGLVSRLRKISDAKIIFSAKEAELLRSTSSNLENYSDNLEEFYRINGAPPEIFTWARMTGLVNLDDNYKLLRKPDISLRDGEKISFGEYDFEVILTPGHSPGHICLYEPEWQFLIAGDHILPGITPNVTQRDEDGHPLTDYLDSLEKGGRVFYSKPS</sequence>
<dbReference type="InterPro" id="IPR050662">
    <property type="entry name" value="Sec-metab_biosynth-thioest"/>
</dbReference>
<dbReference type="SUPFAM" id="SSF56281">
    <property type="entry name" value="Metallo-hydrolase/oxidoreductase"/>
    <property type="match status" value="1"/>
</dbReference>
<feature type="domain" description="Metallo-beta-lactamase" evidence="1">
    <location>
        <begin position="23"/>
        <end position="232"/>
    </location>
</feature>
<evidence type="ECO:0000313" key="3">
    <source>
        <dbReference type="Proteomes" id="UP000320766"/>
    </source>
</evidence>
<gene>
    <name evidence="2" type="ORF">EF807_04545</name>
</gene>
<comment type="caution">
    <text evidence="2">The sequence shown here is derived from an EMBL/GenBank/DDBJ whole genome shotgun (WGS) entry which is preliminary data.</text>
</comment>
<dbReference type="PANTHER" id="PTHR23131:SF4">
    <property type="entry name" value="METALLO-BETA-LACTAMASE SUPERFAMILY POTEIN"/>
    <property type="match status" value="1"/>
</dbReference>
<dbReference type="Proteomes" id="UP000320766">
    <property type="component" value="Unassembled WGS sequence"/>
</dbReference>
<evidence type="ECO:0000259" key="1">
    <source>
        <dbReference type="SMART" id="SM00849"/>
    </source>
</evidence>
<organism evidence="2 3">
    <name type="scientific">Candidatus Methanolliviera hydrocarbonicum</name>
    <dbReference type="NCBI Taxonomy" id="2491085"/>
    <lineage>
        <taxon>Archaea</taxon>
        <taxon>Methanobacteriati</taxon>
        <taxon>Methanobacteriota</taxon>
        <taxon>Candidatus Methanoliparia</taxon>
        <taxon>Candidatus Methanoliparales</taxon>
        <taxon>Candidatus Methanollivieraceae</taxon>
        <taxon>Candidatus Methanolliviera</taxon>
    </lineage>
</organism>